<keyword evidence="7 10" id="KW-0472">Membrane</keyword>
<evidence type="ECO:0000256" key="10">
    <source>
        <dbReference type="PROSITE-ProRule" id="PRU01360"/>
    </source>
</evidence>
<evidence type="ECO:0000256" key="11">
    <source>
        <dbReference type="RuleBase" id="RU003357"/>
    </source>
</evidence>
<keyword evidence="2 10" id="KW-0813">Transport</keyword>
<dbReference type="PROSITE" id="PS52016">
    <property type="entry name" value="TONB_DEPENDENT_REC_3"/>
    <property type="match status" value="1"/>
</dbReference>
<evidence type="ECO:0000259" key="13">
    <source>
        <dbReference type="Pfam" id="PF00593"/>
    </source>
</evidence>
<gene>
    <name evidence="15" type="ORF">HHL22_04145</name>
</gene>
<feature type="domain" description="TonB-dependent receptor plug" evidence="14">
    <location>
        <begin position="139"/>
        <end position="245"/>
    </location>
</feature>
<protein>
    <submittedName>
        <fullName evidence="15">TonB-dependent receptor</fullName>
    </submittedName>
</protein>
<evidence type="ECO:0000256" key="2">
    <source>
        <dbReference type="ARBA" id="ARBA00022448"/>
    </source>
</evidence>
<dbReference type="GO" id="GO:0009279">
    <property type="term" value="C:cell outer membrane"/>
    <property type="evidence" value="ECO:0007669"/>
    <property type="project" value="UniProtKB-SubCell"/>
</dbReference>
<evidence type="ECO:0000256" key="3">
    <source>
        <dbReference type="ARBA" id="ARBA00022452"/>
    </source>
</evidence>
<dbReference type="Pfam" id="PF00593">
    <property type="entry name" value="TonB_dep_Rec_b-barrel"/>
    <property type="match status" value="1"/>
</dbReference>
<dbReference type="RefSeq" id="WP_169529693.1">
    <property type="nucleotide sequence ID" value="NZ_JABBGH010000001.1"/>
</dbReference>
<dbReference type="GO" id="GO:0015344">
    <property type="term" value="F:siderophore uptake transmembrane transporter activity"/>
    <property type="evidence" value="ECO:0007669"/>
    <property type="project" value="TreeGrafter"/>
</dbReference>
<keyword evidence="4 10" id="KW-0812">Transmembrane</keyword>
<evidence type="ECO:0000256" key="5">
    <source>
        <dbReference type="ARBA" id="ARBA00022729"/>
    </source>
</evidence>
<dbReference type="AlphaFoldDB" id="A0A7Y0ABN6"/>
<dbReference type="Pfam" id="PF07715">
    <property type="entry name" value="Plug"/>
    <property type="match status" value="1"/>
</dbReference>
<organism evidence="15 16">
    <name type="scientific">Hymenobacter polaris</name>
    <dbReference type="NCBI Taxonomy" id="2682546"/>
    <lineage>
        <taxon>Bacteria</taxon>
        <taxon>Pseudomonadati</taxon>
        <taxon>Bacteroidota</taxon>
        <taxon>Cytophagia</taxon>
        <taxon>Cytophagales</taxon>
        <taxon>Hymenobacteraceae</taxon>
        <taxon>Hymenobacter</taxon>
    </lineage>
</organism>
<keyword evidence="16" id="KW-1185">Reference proteome</keyword>
<comment type="similarity">
    <text evidence="10 11">Belongs to the TonB-dependent receptor family.</text>
</comment>
<keyword evidence="8 15" id="KW-0675">Receptor</keyword>
<keyword evidence="9 10" id="KW-0998">Cell outer membrane</keyword>
<dbReference type="GO" id="GO:0044718">
    <property type="term" value="P:siderophore transmembrane transport"/>
    <property type="evidence" value="ECO:0007669"/>
    <property type="project" value="TreeGrafter"/>
</dbReference>
<accession>A0A7Y0ABN6</accession>
<keyword evidence="3 10" id="KW-1134">Transmembrane beta strand</keyword>
<dbReference type="InterPro" id="IPR037066">
    <property type="entry name" value="Plug_dom_sf"/>
</dbReference>
<dbReference type="EMBL" id="JABBGH010000001">
    <property type="protein sequence ID" value="NML64390.1"/>
    <property type="molecule type" value="Genomic_DNA"/>
</dbReference>
<dbReference type="InterPro" id="IPR000531">
    <property type="entry name" value="Beta-barrel_TonB"/>
</dbReference>
<evidence type="ECO:0000256" key="9">
    <source>
        <dbReference type="ARBA" id="ARBA00023237"/>
    </source>
</evidence>
<feature type="signal peptide" evidence="12">
    <location>
        <begin position="1"/>
        <end position="23"/>
    </location>
</feature>
<comment type="caution">
    <text evidence="15">The sequence shown here is derived from an EMBL/GenBank/DDBJ whole genome shotgun (WGS) entry which is preliminary data.</text>
</comment>
<sequence>MKMLYLIGWWLLLAAVGGPAARAQSCDEAVTLPEAAKRYANGNFDDVFALLGPCAKNSGFSTTGQVQAYRLLALSYLAVDSLAQSQRAIGQLLVLSPQAEPDYADPPRYKALFQYVRSTQEQVTQVTSVSKKAENILFAPATVVVLTSRDFEQRGYQTMEQMLHDLPGFDVIKGNGVGYSNFYQRGYRSTSNDRTLILIDGVEENDLVSSSVLLSPQYSLSDLDRVEIIYGPASTLYGANAFTGVINIITKSFRNQPGPARMFGVSAQTRAGTYNTQYLDGVLSARTPDVAISLTARAYRSSSRDLSVYPEWNYSARTANDYTGLLDLTGTAASDYLKTRALPPSSLYTIGYGSNGAANAIRLTPQGAARAAQLDNAVFGDSIGGQPVGFSNNKYDWFVRGKVEFKDLTISFLNWQTDEGATPWYTNRMTVPAGGNPRWITHDRAFSLTYTKQFSDKFSILNLTSYLLHEIDGATNLVTYRGYYNNSFSFLELSRDSMARAITTYQYRISTQLRNELRLFWSPRTNLDINGGVEVRSGLIQGNYITSTTGFADETGTIPTSAAVVLGGNNFRTTDLGIYAQANYRPAKNLKLVAGVRVDNNAVRDNGGYGTVSNPRLAAIYGYGKFVLKGIYSQAFKDASFLQKYGTTTARALANPTLQPERVRNFESSLYYQATKQLSASLVAYRSSYDNAVGTARVQLENGTFTQQFQPIGSRLIWGLQAEGSYKSALLNIWWNATYTHPTDQANGLRISDIADYTANAGGDYQLGRLSVYLSGNLVGRRRTGAGTSGSLNPQTSFDPFLILNTNLTYHNLIINGLAVQVSVNNLLDKEYFVPGIREANNILIASRFPQDRRFFSLGAYYTLPTAPTK</sequence>
<dbReference type="Gene3D" id="2.170.130.10">
    <property type="entry name" value="TonB-dependent receptor, plug domain"/>
    <property type="match status" value="1"/>
</dbReference>
<reference evidence="15 16" key="1">
    <citation type="submission" date="2020-04" db="EMBL/GenBank/DDBJ databases">
        <title>Hymenobacter polaris sp. nov., isolated from Arctic soil.</title>
        <authorList>
            <person name="Dahal R.H."/>
        </authorList>
    </citation>
    <scope>NUCLEOTIDE SEQUENCE [LARGE SCALE GENOMIC DNA]</scope>
    <source>
        <strain evidence="15 16">RP-2-7</strain>
    </source>
</reference>
<dbReference type="InterPro" id="IPR036942">
    <property type="entry name" value="Beta-barrel_TonB_sf"/>
</dbReference>
<proteinExistence type="inferred from homology"/>
<feature type="domain" description="TonB-dependent receptor-like beta-barrel" evidence="13">
    <location>
        <begin position="407"/>
        <end position="827"/>
    </location>
</feature>
<keyword evidence="6 11" id="KW-0798">TonB box</keyword>
<evidence type="ECO:0000313" key="16">
    <source>
        <dbReference type="Proteomes" id="UP000559626"/>
    </source>
</evidence>
<dbReference type="PANTHER" id="PTHR30069:SF29">
    <property type="entry name" value="HEMOGLOBIN AND HEMOGLOBIN-HAPTOGLOBIN-BINDING PROTEIN 1-RELATED"/>
    <property type="match status" value="1"/>
</dbReference>
<evidence type="ECO:0000256" key="1">
    <source>
        <dbReference type="ARBA" id="ARBA00004571"/>
    </source>
</evidence>
<dbReference type="PANTHER" id="PTHR30069">
    <property type="entry name" value="TONB-DEPENDENT OUTER MEMBRANE RECEPTOR"/>
    <property type="match status" value="1"/>
</dbReference>
<name>A0A7Y0ABN6_9BACT</name>
<dbReference type="SUPFAM" id="SSF56935">
    <property type="entry name" value="Porins"/>
    <property type="match status" value="1"/>
</dbReference>
<evidence type="ECO:0000259" key="14">
    <source>
        <dbReference type="Pfam" id="PF07715"/>
    </source>
</evidence>
<evidence type="ECO:0000256" key="8">
    <source>
        <dbReference type="ARBA" id="ARBA00023170"/>
    </source>
</evidence>
<dbReference type="InterPro" id="IPR012910">
    <property type="entry name" value="Plug_dom"/>
</dbReference>
<evidence type="ECO:0000256" key="12">
    <source>
        <dbReference type="SAM" id="SignalP"/>
    </source>
</evidence>
<evidence type="ECO:0000256" key="7">
    <source>
        <dbReference type="ARBA" id="ARBA00023136"/>
    </source>
</evidence>
<evidence type="ECO:0000313" key="15">
    <source>
        <dbReference type="EMBL" id="NML64390.1"/>
    </source>
</evidence>
<dbReference type="InterPro" id="IPR039426">
    <property type="entry name" value="TonB-dep_rcpt-like"/>
</dbReference>
<dbReference type="Gene3D" id="2.40.170.20">
    <property type="entry name" value="TonB-dependent receptor, beta-barrel domain"/>
    <property type="match status" value="1"/>
</dbReference>
<evidence type="ECO:0000256" key="6">
    <source>
        <dbReference type="ARBA" id="ARBA00023077"/>
    </source>
</evidence>
<feature type="chain" id="PRO_5031023455" evidence="12">
    <location>
        <begin position="24"/>
        <end position="870"/>
    </location>
</feature>
<evidence type="ECO:0000256" key="4">
    <source>
        <dbReference type="ARBA" id="ARBA00022692"/>
    </source>
</evidence>
<comment type="subcellular location">
    <subcellularLocation>
        <location evidence="1 10">Cell outer membrane</location>
        <topology evidence="1 10">Multi-pass membrane protein</topology>
    </subcellularLocation>
</comment>
<keyword evidence="5 12" id="KW-0732">Signal</keyword>
<dbReference type="Proteomes" id="UP000559626">
    <property type="component" value="Unassembled WGS sequence"/>
</dbReference>